<feature type="compositionally biased region" description="Basic residues" evidence="1">
    <location>
        <begin position="66"/>
        <end position="76"/>
    </location>
</feature>
<dbReference type="Proteomes" id="UP000471633">
    <property type="component" value="Unassembled WGS sequence"/>
</dbReference>
<reference evidence="2" key="4">
    <citation type="journal article" date="2022" name="PLoS Pathog.">
        <title>Chromosome-level genome of Schistosoma haematobium underpins genome-wide explorations of molecular variation.</title>
        <authorList>
            <person name="Stroehlein A.J."/>
            <person name="Korhonen P.K."/>
            <person name="Lee V.V."/>
            <person name="Ralph S.A."/>
            <person name="Mentink-Kane M."/>
            <person name="You H."/>
            <person name="McManus D.P."/>
            <person name="Tchuente L.T."/>
            <person name="Stothard J.R."/>
            <person name="Kaur P."/>
            <person name="Dudchenko O."/>
            <person name="Aiden E.L."/>
            <person name="Yang B."/>
            <person name="Yang H."/>
            <person name="Emery A.M."/>
            <person name="Webster B.L."/>
            <person name="Brindley P.J."/>
            <person name="Rollinson D."/>
            <person name="Chang B.C.H."/>
            <person name="Gasser R.B."/>
            <person name="Young N.D."/>
        </authorList>
    </citation>
    <scope>NUCLEOTIDE SEQUENCE</scope>
</reference>
<keyword evidence="3" id="KW-1185">Reference proteome</keyword>
<dbReference type="AlphaFoldDB" id="A0A922LQB6"/>
<reference evidence="2" key="3">
    <citation type="submission" date="2021-06" db="EMBL/GenBank/DDBJ databases">
        <title>Chromosome-level genome assembly for S. haematobium.</title>
        <authorList>
            <person name="Stroehlein A.J."/>
        </authorList>
    </citation>
    <scope>NUCLEOTIDE SEQUENCE</scope>
</reference>
<gene>
    <name evidence="2" type="primary">TCF25_3</name>
    <name evidence="2" type="ORF">MS3_00003571</name>
</gene>
<reference evidence="2" key="1">
    <citation type="journal article" date="2012" name="Nat. Genet.">
        <title>Whole-genome sequence of Schistosoma haematobium.</title>
        <authorList>
            <person name="Young N.D."/>
            <person name="Jex A.R."/>
            <person name="Li B."/>
            <person name="Liu S."/>
            <person name="Yang L."/>
            <person name="Xiong Z."/>
            <person name="Li Y."/>
            <person name="Cantacessi C."/>
            <person name="Hall R.S."/>
            <person name="Xu X."/>
            <person name="Chen F."/>
            <person name="Wu X."/>
            <person name="Zerlotini A."/>
            <person name="Oliveira G."/>
            <person name="Hofmann A."/>
            <person name="Zhang G."/>
            <person name="Fang X."/>
            <person name="Kang Y."/>
            <person name="Campbell B.E."/>
            <person name="Loukas A."/>
            <person name="Ranganathan S."/>
            <person name="Rollinson D."/>
            <person name="Rinaldi G."/>
            <person name="Brindley P.J."/>
            <person name="Yang H."/>
            <person name="Wang J."/>
            <person name="Wang J."/>
            <person name="Gasser R.B."/>
        </authorList>
    </citation>
    <scope>NUCLEOTIDE SEQUENCE</scope>
</reference>
<protein>
    <submittedName>
        <fullName evidence="2">Transcription factor 25, variant 3</fullName>
    </submittedName>
</protein>
<evidence type="ECO:0000313" key="3">
    <source>
        <dbReference type="Proteomes" id="UP000471633"/>
    </source>
</evidence>
<dbReference type="GeneID" id="24591490"/>
<feature type="region of interest" description="Disordered" evidence="1">
    <location>
        <begin position="1"/>
        <end position="30"/>
    </location>
</feature>
<sequence>MSSRVLRKLKKDSENSLDDNNNFSDNDDPITGGSVFSEFSNCFPSQLITIPSSDDNPQDHCESFKSKKRRKKKNKQKDKTGITYQLGNIKLPNDPGIADQNKQIMLENLVVCLGQKLSVGPKHIYEENEVASNVVCLYR</sequence>
<feature type="compositionally biased region" description="Basic residues" evidence="1">
    <location>
        <begin position="1"/>
        <end position="10"/>
    </location>
</feature>
<dbReference type="EMBL" id="AMPZ03000002">
    <property type="protein sequence ID" value="KAH9591191.1"/>
    <property type="molecule type" value="Genomic_DNA"/>
</dbReference>
<proteinExistence type="predicted"/>
<name>A0A922LQB6_SCHHA</name>
<reference evidence="2" key="2">
    <citation type="journal article" date="2019" name="Gigascience">
        <title>High-quality Schistosoma haematobium genome achieved by single-molecule and long-range sequencing.</title>
        <authorList>
            <person name="Stroehlein A.J."/>
            <person name="Korhonen P.K."/>
            <person name="Chong T.M."/>
            <person name="Lim Y.L."/>
            <person name="Chan K.G."/>
            <person name="Webster B."/>
            <person name="Rollinson D."/>
            <person name="Brindley P.J."/>
            <person name="Gasser R.B."/>
            <person name="Young N.D."/>
        </authorList>
    </citation>
    <scope>NUCLEOTIDE SEQUENCE</scope>
</reference>
<evidence type="ECO:0000256" key="1">
    <source>
        <dbReference type="SAM" id="MobiDB-lite"/>
    </source>
</evidence>
<comment type="caution">
    <text evidence="2">The sequence shown here is derived from an EMBL/GenBank/DDBJ whole genome shotgun (WGS) entry which is preliminary data.</text>
</comment>
<feature type="region of interest" description="Disordered" evidence="1">
    <location>
        <begin position="48"/>
        <end position="81"/>
    </location>
</feature>
<accession>A0A922LQB6</accession>
<organism evidence="2 3">
    <name type="scientific">Schistosoma haematobium</name>
    <name type="common">Blood fluke</name>
    <dbReference type="NCBI Taxonomy" id="6185"/>
    <lineage>
        <taxon>Eukaryota</taxon>
        <taxon>Metazoa</taxon>
        <taxon>Spiralia</taxon>
        <taxon>Lophotrochozoa</taxon>
        <taxon>Platyhelminthes</taxon>
        <taxon>Trematoda</taxon>
        <taxon>Digenea</taxon>
        <taxon>Strigeidida</taxon>
        <taxon>Schistosomatoidea</taxon>
        <taxon>Schistosomatidae</taxon>
        <taxon>Schistosoma</taxon>
    </lineage>
</organism>
<dbReference type="CTD" id="24591490"/>
<dbReference type="RefSeq" id="XP_051071455.1">
    <property type="nucleotide sequence ID" value="XM_051211399.1"/>
</dbReference>
<evidence type="ECO:0000313" key="2">
    <source>
        <dbReference type="EMBL" id="KAH9591191.1"/>
    </source>
</evidence>